<keyword evidence="2 5" id="KW-0479">Metal-binding</keyword>
<protein>
    <submittedName>
        <fullName evidence="7">HpcH/HpaI aldolase</fullName>
    </submittedName>
</protein>
<comment type="cofactor">
    <cofactor evidence="1">
        <name>Mg(2+)</name>
        <dbReference type="ChEBI" id="CHEBI:18420"/>
    </cofactor>
</comment>
<evidence type="ECO:0000256" key="1">
    <source>
        <dbReference type="ARBA" id="ARBA00001946"/>
    </source>
</evidence>
<evidence type="ECO:0000256" key="4">
    <source>
        <dbReference type="PIRSR" id="PIRSR015582-1"/>
    </source>
</evidence>
<feature type="binding site" evidence="4">
    <location>
        <position position="74"/>
    </location>
    <ligand>
        <name>substrate</name>
    </ligand>
</feature>
<dbReference type="STRING" id="1777144.AWB83_00522"/>
<accession>A0A157ZFD6</accession>
<dbReference type="Gene3D" id="3.20.20.60">
    <property type="entry name" value="Phosphoenolpyruvate-binding domains"/>
    <property type="match status" value="1"/>
</dbReference>
<dbReference type="GO" id="GO:0003824">
    <property type="term" value="F:catalytic activity"/>
    <property type="evidence" value="ECO:0007669"/>
    <property type="project" value="InterPro"/>
</dbReference>
<keyword evidence="3 5" id="KW-0460">Magnesium</keyword>
<comment type="caution">
    <text evidence="7">The sequence shown here is derived from an EMBL/GenBank/DDBJ whole genome shotgun (WGS) entry which is preliminary data.</text>
</comment>
<dbReference type="AlphaFoldDB" id="A0A157ZFD6"/>
<sequence length="299" mass="32863">MEMKTPTPMKPIRSFLFVPGNKPTWIEKVIDSKADALILDLEDSVPMDAKKEAREIVKSKLAWLAEQKQRTFVRINRSPHLYDFDDILAVVGPHVEGIVISKPCGPEDVDCVSMMLSEAEYRNGAEIGTTRVVPLLETARALHFAYEIALRERVSALVGATAKNADVARALGYVWSPEGRESLYFKSRAVMAARAAGKLPIGGVWQQVRDLDGLRASALKDRALGMTGELLLHPSNVATANEVYSPSADEVAFYEGMIAALDKAQAEGRASTIYDGEHIDIAHAKTAREIIELARAYNK</sequence>
<organism evidence="7 8">
    <name type="scientific">Caballeronia ptereochthonis</name>
    <dbReference type="NCBI Taxonomy" id="1777144"/>
    <lineage>
        <taxon>Bacteria</taxon>
        <taxon>Pseudomonadati</taxon>
        <taxon>Pseudomonadota</taxon>
        <taxon>Betaproteobacteria</taxon>
        <taxon>Burkholderiales</taxon>
        <taxon>Burkholderiaceae</taxon>
        <taxon>Caballeronia</taxon>
    </lineage>
</organism>
<evidence type="ECO:0000256" key="5">
    <source>
        <dbReference type="PIRSR" id="PIRSR015582-2"/>
    </source>
</evidence>
<dbReference type="InterPro" id="IPR040442">
    <property type="entry name" value="Pyrv_kinase-like_dom_sf"/>
</dbReference>
<feature type="binding site" evidence="5">
    <location>
        <position position="137"/>
    </location>
    <ligand>
        <name>Mg(2+)</name>
        <dbReference type="ChEBI" id="CHEBI:18420"/>
    </ligand>
</feature>
<dbReference type="PIRSF" id="PIRSF015582">
    <property type="entry name" value="Cit_lyase_B"/>
    <property type="match status" value="1"/>
</dbReference>
<dbReference type="SUPFAM" id="SSF51621">
    <property type="entry name" value="Phosphoenolpyruvate/pyruvate domain"/>
    <property type="match status" value="1"/>
</dbReference>
<dbReference type="Pfam" id="PF03328">
    <property type="entry name" value="HpcH_HpaI"/>
    <property type="match status" value="1"/>
</dbReference>
<reference evidence="7" key="1">
    <citation type="submission" date="2016-01" db="EMBL/GenBank/DDBJ databases">
        <authorList>
            <person name="Peeters C."/>
        </authorList>
    </citation>
    <scope>NUCLEOTIDE SEQUENCE [LARGE SCALE GENOMIC DNA]</scope>
    <source>
        <strain evidence="7">LMG 29326</strain>
    </source>
</reference>
<dbReference type="GO" id="GO:0000287">
    <property type="term" value="F:magnesium ion binding"/>
    <property type="evidence" value="ECO:0007669"/>
    <property type="project" value="TreeGrafter"/>
</dbReference>
<evidence type="ECO:0000313" key="7">
    <source>
        <dbReference type="EMBL" id="SAK44129.1"/>
    </source>
</evidence>
<evidence type="ECO:0000259" key="6">
    <source>
        <dbReference type="Pfam" id="PF03328"/>
    </source>
</evidence>
<dbReference type="PANTHER" id="PTHR32308:SF10">
    <property type="entry name" value="CITRATE LYASE SUBUNIT BETA"/>
    <property type="match status" value="1"/>
</dbReference>
<keyword evidence="8" id="KW-1185">Reference proteome</keyword>
<feature type="binding site" evidence="5">
    <location>
        <position position="166"/>
    </location>
    <ligand>
        <name>Mg(2+)</name>
        <dbReference type="ChEBI" id="CHEBI:18420"/>
    </ligand>
</feature>
<evidence type="ECO:0000256" key="3">
    <source>
        <dbReference type="ARBA" id="ARBA00022842"/>
    </source>
</evidence>
<dbReference type="PANTHER" id="PTHR32308">
    <property type="entry name" value="LYASE BETA SUBUNIT, PUTATIVE (AFU_ORTHOLOGUE AFUA_4G13030)-RELATED"/>
    <property type="match status" value="1"/>
</dbReference>
<feature type="domain" description="HpcH/HpaI aldolase/citrate lyase" evidence="6">
    <location>
        <begin position="13"/>
        <end position="234"/>
    </location>
</feature>
<dbReference type="InterPro" id="IPR005000">
    <property type="entry name" value="Aldolase/citrate-lyase_domain"/>
</dbReference>
<evidence type="ECO:0000313" key="8">
    <source>
        <dbReference type="Proteomes" id="UP000054978"/>
    </source>
</evidence>
<gene>
    <name evidence="7" type="ORF">AWB83_00522</name>
</gene>
<feature type="binding site" evidence="4">
    <location>
        <position position="137"/>
    </location>
    <ligand>
        <name>substrate</name>
    </ligand>
</feature>
<dbReference type="GO" id="GO:0006107">
    <property type="term" value="P:oxaloacetate metabolic process"/>
    <property type="evidence" value="ECO:0007669"/>
    <property type="project" value="TreeGrafter"/>
</dbReference>
<proteinExistence type="predicted"/>
<dbReference type="EMBL" id="FCOB02000002">
    <property type="protein sequence ID" value="SAK44129.1"/>
    <property type="molecule type" value="Genomic_DNA"/>
</dbReference>
<dbReference type="InterPro" id="IPR011206">
    <property type="entry name" value="Citrate_lyase_beta/mcl1/mcl2"/>
</dbReference>
<dbReference type="Proteomes" id="UP000054978">
    <property type="component" value="Unassembled WGS sequence"/>
</dbReference>
<name>A0A157ZFD6_9BURK</name>
<evidence type="ECO:0000256" key="2">
    <source>
        <dbReference type="ARBA" id="ARBA00022723"/>
    </source>
</evidence>
<dbReference type="InterPro" id="IPR015813">
    <property type="entry name" value="Pyrv/PenolPyrv_kinase-like_dom"/>
</dbReference>